<name>A0ABD1L0R1_9FABA</name>
<sequence>MASKIKSIPRTIDCFVLDSVQAFENLLWGNLMLKTDEVYKNILDVIGAGMGNCKAHHESLIVWEAPPNDVLKINCDGVVNNVRLTSCGGVIRDAWGKFICTFVANLGRCSVLKDELWAMFHGLKLLSKKRIYGKVELESDSILVVRMLNEGYLQPHPCYGLINMILEQVDHYV</sequence>
<dbReference type="Proteomes" id="UP001603857">
    <property type="component" value="Unassembled WGS sequence"/>
</dbReference>
<evidence type="ECO:0000313" key="2">
    <source>
        <dbReference type="EMBL" id="KAL2317104.1"/>
    </source>
</evidence>
<dbReference type="Gene3D" id="3.30.420.10">
    <property type="entry name" value="Ribonuclease H-like superfamily/Ribonuclease H"/>
    <property type="match status" value="1"/>
</dbReference>
<dbReference type="InterPro" id="IPR002156">
    <property type="entry name" value="RNaseH_domain"/>
</dbReference>
<accession>A0ABD1L0R1</accession>
<protein>
    <recommendedName>
        <fullName evidence="1">RNase H type-1 domain-containing protein</fullName>
    </recommendedName>
</protein>
<reference evidence="2 3" key="1">
    <citation type="submission" date="2024-08" db="EMBL/GenBank/DDBJ databases">
        <title>Insights into the chromosomal genome structure of Flemingia macrophylla.</title>
        <authorList>
            <person name="Ding Y."/>
            <person name="Zhao Y."/>
            <person name="Bi W."/>
            <person name="Wu M."/>
            <person name="Zhao G."/>
            <person name="Gong Y."/>
            <person name="Li W."/>
            <person name="Zhang P."/>
        </authorList>
    </citation>
    <scope>NUCLEOTIDE SEQUENCE [LARGE SCALE GENOMIC DNA]</scope>
    <source>
        <strain evidence="2">DYQJB</strain>
        <tissue evidence="2">Leaf</tissue>
    </source>
</reference>
<dbReference type="PANTHER" id="PTHR47723:SF19">
    <property type="entry name" value="POLYNUCLEOTIDYL TRANSFERASE, RIBONUCLEASE H-LIKE SUPERFAMILY PROTEIN"/>
    <property type="match status" value="1"/>
</dbReference>
<dbReference type="InterPro" id="IPR012337">
    <property type="entry name" value="RNaseH-like_sf"/>
</dbReference>
<evidence type="ECO:0000259" key="1">
    <source>
        <dbReference type="Pfam" id="PF13456"/>
    </source>
</evidence>
<dbReference type="CDD" id="cd06222">
    <property type="entry name" value="RNase_H_like"/>
    <property type="match status" value="1"/>
</dbReference>
<dbReference type="SUPFAM" id="SSF53098">
    <property type="entry name" value="Ribonuclease H-like"/>
    <property type="match status" value="1"/>
</dbReference>
<evidence type="ECO:0000313" key="3">
    <source>
        <dbReference type="Proteomes" id="UP001603857"/>
    </source>
</evidence>
<dbReference type="AlphaFoldDB" id="A0ABD1L0R1"/>
<keyword evidence="3" id="KW-1185">Reference proteome</keyword>
<dbReference type="InterPro" id="IPR053151">
    <property type="entry name" value="RNase_H-like"/>
</dbReference>
<dbReference type="PANTHER" id="PTHR47723">
    <property type="entry name" value="OS05G0353850 PROTEIN"/>
    <property type="match status" value="1"/>
</dbReference>
<dbReference type="InterPro" id="IPR044730">
    <property type="entry name" value="RNase_H-like_dom_plant"/>
</dbReference>
<dbReference type="Pfam" id="PF13456">
    <property type="entry name" value="RVT_3"/>
    <property type="match status" value="1"/>
</dbReference>
<organism evidence="2 3">
    <name type="scientific">Flemingia macrophylla</name>
    <dbReference type="NCBI Taxonomy" id="520843"/>
    <lineage>
        <taxon>Eukaryota</taxon>
        <taxon>Viridiplantae</taxon>
        <taxon>Streptophyta</taxon>
        <taxon>Embryophyta</taxon>
        <taxon>Tracheophyta</taxon>
        <taxon>Spermatophyta</taxon>
        <taxon>Magnoliopsida</taxon>
        <taxon>eudicotyledons</taxon>
        <taxon>Gunneridae</taxon>
        <taxon>Pentapetalae</taxon>
        <taxon>rosids</taxon>
        <taxon>fabids</taxon>
        <taxon>Fabales</taxon>
        <taxon>Fabaceae</taxon>
        <taxon>Papilionoideae</taxon>
        <taxon>50 kb inversion clade</taxon>
        <taxon>NPAAA clade</taxon>
        <taxon>indigoferoid/millettioid clade</taxon>
        <taxon>Phaseoleae</taxon>
        <taxon>Flemingia</taxon>
    </lineage>
</organism>
<dbReference type="EMBL" id="JBGMDY010000011">
    <property type="protein sequence ID" value="KAL2317104.1"/>
    <property type="molecule type" value="Genomic_DNA"/>
</dbReference>
<gene>
    <name evidence="2" type="ORF">Fmac_030980</name>
</gene>
<proteinExistence type="predicted"/>
<comment type="caution">
    <text evidence="2">The sequence shown here is derived from an EMBL/GenBank/DDBJ whole genome shotgun (WGS) entry which is preliminary data.</text>
</comment>
<dbReference type="InterPro" id="IPR036397">
    <property type="entry name" value="RNaseH_sf"/>
</dbReference>
<feature type="domain" description="RNase H type-1" evidence="1">
    <location>
        <begin position="74"/>
        <end position="151"/>
    </location>
</feature>